<evidence type="ECO:0000313" key="1">
    <source>
        <dbReference type="EMBL" id="PMD57817.1"/>
    </source>
</evidence>
<dbReference type="Proteomes" id="UP000235371">
    <property type="component" value="Unassembled WGS sequence"/>
</dbReference>
<dbReference type="SUPFAM" id="SSF50494">
    <property type="entry name" value="Trypsin-like serine proteases"/>
    <property type="match status" value="1"/>
</dbReference>
<name>A0A2J6T471_9HELO</name>
<dbReference type="GeneID" id="36591455"/>
<organism evidence="1 2">
    <name type="scientific">Hyaloscypha bicolor E</name>
    <dbReference type="NCBI Taxonomy" id="1095630"/>
    <lineage>
        <taxon>Eukaryota</taxon>
        <taxon>Fungi</taxon>
        <taxon>Dikarya</taxon>
        <taxon>Ascomycota</taxon>
        <taxon>Pezizomycotina</taxon>
        <taxon>Leotiomycetes</taxon>
        <taxon>Helotiales</taxon>
        <taxon>Hyaloscyphaceae</taxon>
        <taxon>Hyaloscypha</taxon>
        <taxon>Hyaloscypha bicolor</taxon>
    </lineage>
</organism>
<dbReference type="EMBL" id="KZ613843">
    <property type="protein sequence ID" value="PMD57817.1"/>
    <property type="molecule type" value="Genomic_DNA"/>
</dbReference>
<dbReference type="OrthoDB" id="409136at2759"/>
<accession>A0A2J6T471</accession>
<gene>
    <name evidence="1" type="ORF">K444DRAFT_631551</name>
</gene>
<protein>
    <submittedName>
        <fullName evidence="1">Uncharacterized protein</fullName>
    </submittedName>
</protein>
<dbReference type="InParanoid" id="A0A2J6T471"/>
<reference evidence="1 2" key="1">
    <citation type="submission" date="2016-04" db="EMBL/GenBank/DDBJ databases">
        <title>A degradative enzymes factory behind the ericoid mycorrhizal symbiosis.</title>
        <authorList>
            <consortium name="DOE Joint Genome Institute"/>
            <person name="Martino E."/>
            <person name="Morin E."/>
            <person name="Grelet G."/>
            <person name="Kuo A."/>
            <person name="Kohler A."/>
            <person name="Daghino S."/>
            <person name="Barry K."/>
            <person name="Choi C."/>
            <person name="Cichocki N."/>
            <person name="Clum A."/>
            <person name="Copeland A."/>
            <person name="Hainaut M."/>
            <person name="Haridas S."/>
            <person name="Labutti K."/>
            <person name="Lindquist E."/>
            <person name="Lipzen A."/>
            <person name="Khouja H.-R."/>
            <person name="Murat C."/>
            <person name="Ohm R."/>
            <person name="Olson A."/>
            <person name="Spatafora J."/>
            <person name="Veneault-Fourrey C."/>
            <person name="Henrissat B."/>
            <person name="Grigoriev I."/>
            <person name="Martin F."/>
            <person name="Perotto S."/>
        </authorList>
    </citation>
    <scope>NUCLEOTIDE SEQUENCE [LARGE SCALE GENOMIC DNA]</scope>
    <source>
        <strain evidence="1 2">E</strain>
    </source>
</reference>
<evidence type="ECO:0000313" key="2">
    <source>
        <dbReference type="Proteomes" id="UP000235371"/>
    </source>
</evidence>
<dbReference type="RefSeq" id="XP_024734721.1">
    <property type="nucleotide sequence ID" value="XM_024883378.1"/>
</dbReference>
<keyword evidence="2" id="KW-1185">Reference proteome</keyword>
<dbReference type="InterPro" id="IPR009003">
    <property type="entry name" value="Peptidase_S1_PA"/>
</dbReference>
<dbReference type="AlphaFoldDB" id="A0A2J6T471"/>
<proteinExistence type="predicted"/>
<sequence length="374" mass="41303">MGDFAQHENRQVQISGLVETLPTSRSPVLALLERDSLTGTIFGTAVSVRLPGSSKMCEIWTVQLDGNIEQGDCGSLVVDPSNGNVYGHIVAGNIGTGFAYIVPAYHTQQDINERFGNKFKFATTEDYKLSVTSETGSTASKRIVSTFGDLGPVLSLDQIVGDGSATSSKPAVSRASKLDSGFKKPSAEIPGQQQTLKDTDNLSTILPSVLDRPADESQLHPLWRPADFWDDLVDVEDIDDDSEFSRYSMIETPPKRSFIRKLKAFAIRPIQEQTRRAARTLALRRSIRANPNDNDEYDNHHDSRVVRRTSSGNLRVVDRRRSTSLTGDPIRGAISKFSASAKKLFNPKPKEKLGELRVPSQEFVDLGRDEVLPW</sequence>